<keyword evidence="3" id="KW-1185">Reference proteome</keyword>
<evidence type="ECO:0000313" key="3">
    <source>
        <dbReference type="Proteomes" id="UP001595975"/>
    </source>
</evidence>
<accession>A0ABW0X370</accession>
<dbReference type="InterPro" id="IPR027417">
    <property type="entry name" value="P-loop_NTPase"/>
</dbReference>
<dbReference type="PANTHER" id="PTHR35894">
    <property type="entry name" value="GENERAL SECRETION PATHWAY PROTEIN A-RELATED"/>
    <property type="match status" value="1"/>
</dbReference>
<dbReference type="SUPFAM" id="SSF52540">
    <property type="entry name" value="P-loop containing nucleoside triphosphate hydrolases"/>
    <property type="match status" value="1"/>
</dbReference>
<organism evidence="2 3">
    <name type="scientific">Kitasatospora misakiensis</name>
    <dbReference type="NCBI Taxonomy" id="67330"/>
    <lineage>
        <taxon>Bacteria</taxon>
        <taxon>Bacillati</taxon>
        <taxon>Actinomycetota</taxon>
        <taxon>Actinomycetes</taxon>
        <taxon>Kitasatosporales</taxon>
        <taxon>Streptomycetaceae</taxon>
        <taxon>Kitasatospora</taxon>
    </lineage>
</organism>
<dbReference type="Proteomes" id="UP001595975">
    <property type="component" value="Unassembled WGS sequence"/>
</dbReference>
<evidence type="ECO:0000313" key="2">
    <source>
        <dbReference type="EMBL" id="MFC5665008.1"/>
    </source>
</evidence>
<dbReference type="InterPro" id="IPR052026">
    <property type="entry name" value="ExeA_AAA_ATPase_DNA-bind"/>
</dbReference>
<sequence length="412" mass="44143">MGEQGAAGGAGVGLPRGLVVRRLVERQAAGELTSRHVRAVADTVGVSVRTVWRWLATAKATGEVDGAPARRGFAVSDETWALLAEVGGNVAQLRRRMVEAAGDGVDVPSLGTLHRVVRRDRQLGRVLLVERTPGLVEPLRPDPLSELGLNTVAAQGAGGQVFLREQTHLAKVPVLVPGAQVVVTPSVASVVQRVAHAAAVGAVACLYGDAGHGKTVALQYALSQLPNPVRVRRVHVGVHPSVPELRRVLAEALELKRLPHGTGAADLVLLDALRQPRVLVLDEAQRLPAAALEFLRQLWDHPDTDVALLFAGAGAERALRKVPALASRVLTWELVPRLAQSEVRPVMEAFHPLWGQATPKDMAWVDEHVGHGNFRTWAKVTSHLTAEVYGQARAVVDRPLLERVCARLTGPL</sequence>
<dbReference type="EMBL" id="JBHSOF010000022">
    <property type="protein sequence ID" value="MFC5665008.1"/>
    <property type="molecule type" value="Genomic_DNA"/>
</dbReference>
<gene>
    <name evidence="2" type="ORF">ACFP3U_18730</name>
</gene>
<dbReference type="RefSeq" id="WP_380226697.1">
    <property type="nucleotide sequence ID" value="NZ_JBHSOF010000022.1"/>
</dbReference>
<comment type="caution">
    <text evidence="2">The sequence shown here is derived from an EMBL/GenBank/DDBJ whole genome shotgun (WGS) entry which is preliminary data.</text>
</comment>
<dbReference type="InterPro" id="IPR049945">
    <property type="entry name" value="AAA_22"/>
</dbReference>
<evidence type="ECO:0000259" key="1">
    <source>
        <dbReference type="Pfam" id="PF13401"/>
    </source>
</evidence>
<dbReference type="PANTHER" id="PTHR35894:SF1">
    <property type="entry name" value="PHOSPHORIBULOKINASE _ URIDINE KINASE FAMILY"/>
    <property type="match status" value="1"/>
</dbReference>
<reference evidence="3" key="1">
    <citation type="journal article" date="2019" name="Int. J. Syst. Evol. Microbiol.">
        <title>The Global Catalogue of Microorganisms (GCM) 10K type strain sequencing project: providing services to taxonomists for standard genome sequencing and annotation.</title>
        <authorList>
            <consortium name="The Broad Institute Genomics Platform"/>
            <consortium name="The Broad Institute Genome Sequencing Center for Infectious Disease"/>
            <person name="Wu L."/>
            <person name="Ma J."/>
        </authorList>
    </citation>
    <scope>NUCLEOTIDE SEQUENCE [LARGE SCALE GENOMIC DNA]</scope>
    <source>
        <strain evidence="3">CGMCC 4.1437</strain>
    </source>
</reference>
<proteinExistence type="predicted"/>
<dbReference type="Pfam" id="PF13401">
    <property type="entry name" value="AAA_22"/>
    <property type="match status" value="1"/>
</dbReference>
<feature type="domain" description="ORC1/DEAH AAA+ ATPase" evidence="1">
    <location>
        <begin position="203"/>
        <end position="313"/>
    </location>
</feature>
<protein>
    <submittedName>
        <fullName evidence="2">AAA family ATPase</fullName>
    </submittedName>
</protein>
<name>A0ABW0X370_9ACTN</name>
<dbReference type="Gene3D" id="3.40.50.300">
    <property type="entry name" value="P-loop containing nucleotide triphosphate hydrolases"/>
    <property type="match status" value="1"/>
</dbReference>